<dbReference type="FunFam" id="3.40.640.10:FF:000084">
    <property type="entry name" value="IscS-like cysteine desulfurase"/>
    <property type="match status" value="1"/>
</dbReference>
<dbReference type="InterPro" id="IPR016454">
    <property type="entry name" value="Cysteine_dSase"/>
</dbReference>
<evidence type="ECO:0000259" key="12">
    <source>
        <dbReference type="Pfam" id="PF00266"/>
    </source>
</evidence>
<evidence type="ECO:0000256" key="4">
    <source>
        <dbReference type="ARBA" id="ARBA00022679"/>
    </source>
</evidence>
<protein>
    <recommendedName>
        <fullName evidence="3">cysteine desulfurase</fullName>
        <ecNumber evidence="3">2.8.1.7</ecNumber>
    </recommendedName>
</protein>
<sequence length="418" mass="43107">MTAARTTAYLDHAATTPMLPQAARVLTEELARTGNPSSLHASGRAARRVVEEARERLAASLGARPSEVLWTSGGTEADNLAIKGLFWARRTQDASRRRILVSAVEHHAVLDPAFWMAEHAGAELVLLPVDHEGVVDLDALRAELEANAEHAALLSVMWANNEVGTLQPLAEVVALARRYGVPVHADAVQAVGQVPVDFAASGLDALTVTGHKVGGPGGAGALLARRGLELTPVLHGGGQERGVRSGTLDAALLASFAVAVEEAVTTRASAAPRLAALRDELVAGVRAIDPTAVLRGPADPARRLPANAHLTFPGCEGDSLLYLLDSAGVEASTGSACQAGVPRPSHVLLAMGVDEDDARGALRFSLGRTSTSDDVAALLTALPAVLERARAAGLSGSSRATSSSAAPRAAGTHDEQVA</sequence>
<dbReference type="InterPro" id="IPR015421">
    <property type="entry name" value="PyrdxlP-dep_Trfase_major"/>
</dbReference>
<feature type="domain" description="Aminotransferase class V" evidence="12">
    <location>
        <begin position="9"/>
        <end position="378"/>
    </location>
</feature>
<proteinExistence type="inferred from homology"/>
<evidence type="ECO:0000256" key="5">
    <source>
        <dbReference type="ARBA" id="ARBA00022723"/>
    </source>
</evidence>
<evidence type="ECO:0000313" key="14">
    <source>
        <dbReference type="Proteomes" id="UP000315842"/>
    </source>
</evidence>
<evidence type="ECO:0000256" key="3">
    <source>
        <dbReference type="ARBA" id="ARBA00012239"/>
    </source>
</evidence>
<evidence type="ECO:0000256" key="1">
    <source>
        <dbReference type="ARBA" id="ARBA00001933"/>
    </source>
</evidence>
<comment type="catalytic activity">
    <reaction evidence="9">
        <text>(sulfur carrier)-H + L-cysteine = (sulfur carrier)-SH + L-alanine</text>
        <dbReference type="Rhea" id="RHEA:43892"/>
        <dbReference type="Rhea" id="RHEA-COMP:14737"/>
        <dbReference type="Rhea" id="RHEA-COMP:14739"/>
        <dbReference type="ChEBI" id="CHEBI:29917"/>
        <dbReference type="ChEBI" id="CHEBI:35235"/>
        <dbReference type="ChEBI" id="CHEBI:57972"/>
        <dbReference type="ChEBI" id="CHEBI:64428"/>
        <dbReference type="EC" id="2.8.1.7"/>
    </reaction>
</comment>
<name>A0A4Y3K8T4_CELUD</name>
<dbReference type="GO" id="GO:0051536">
    <property type="term" value="F:iron-sulfur cluster binding"/>
    <property type="evidence" value="ECO:0007669"/>
    <property type="project" value="UniProtKB-KW"/>
</dbReference>
<dbReference type="Gene3D" id="3.90.1150.10">
    <property type="entry name" value="Aspartate Aminotransferase, domain 1"/>
    <property type="match status" value="1"/>
</dbReference>
<dbReference type="Gene3D" id="3.40.640.10">
    <property type="entry name" value="Type I PLP-dependent aspartate aminotransferase-like (Major domain)"/>
    <property type="match status" value="1"/>
</dbReference>
<dbReference type="Pfam" id="PF00266">
    <property type="entry name" value="Aminotran_5"/>
    <property type="match status" value="1"/>
</dbReference>
<comment type="similarity">
    <text evidence="2">Belongs to the class-V pyridoxal-phosphate-dependent aminotransferase family. NifS/IscS subfamily.</text>
</comment>
<reference evidence="13 14" key="1">
    <citation type="submission" date="2019-06" db="EMBL/GenBank/DDBJ databases">
        <title>Whole genome shotgun sequence of Cellulomonas uda NBRC 3747.</title>
        <authorList>
            <person name="Hosoyama A."/>
            <person name="Uohara A."/>
            <person name="Ohji S."/>
            <person name="Ichikawa N."/>
        </authorList>
    </citation>
    <scope>NUCLEOTIDE SEQUENCE [LARGE SCALE GENOMIC DNA]</scope>
    <source>
        <strain evidence="13 14">NBRC 3747</strain>
    </source>
</reference>
<comment type="caution">
    <text evidence="13">The sequence shown here is derived from an EMBL/GenBank/DDBJ whole genome shotgun (WGS) entry which is preliminary data.</text>
</comment>
<dbReference type="InterPro" id="IPR015422">
    <property type="entry name" value="PyrdxlP-dep_Trfase_small"/>
</dbReference>
<dbReference type="AlphaFoldDB" id="A0A4Y3K8T4"/>
<keyword evidence="5" id="KW-0479">Metal-binding</keyword>
<evidence type="ECO:0000256" key="7">
    <source>
        <dbReference type="ARBA" id="ARBA00023004"/>
    </source>
</evidence>
<dbReference type="Gene3D" id="1.10.260.50">
    <property type="match status" value="1"/>
</dbReference>
<evidence type="ECO:0000256" key="10">
    <source>
        <dbReference type="RuleBase" id="RU004504"/>
    </source>
</evidence>
<dbReference type="SUPFAM" id="SSF53383">
    <property type="entry name" value="PLP-dependent transferases"/>
    <property type="match status" value="1"/>
</dbReference>
<comment type="cofactor">
    <cofactor evidence="1 10">
        <name>pyridoxal 5'-phosphate</name>
        <dbReference type="ChEBI" id="CHEBI:597326"/>
    </cofactor>
</comment>
<dbReference type="InterPro" id="IPR020578">
    <property type="entry name" value="Aminotrans_V_PyrdxlP_BS"/>
</dbReference>
<keyword evidence="7" id="KW-0408">Iron</keyword>
<evidence type="ECO:0000256" key="9">
    <source>
        <dbReference type="ARBA" id="ARBA00050776"/>
    </source>
</evidence>
<dbReference type="EMBL" id="BJLP01000010">
    <property type="protein sequence ID" value="GEA80403.1"/>
    <property type="molecule type" value="Genomic_DNA"/>
</dbReference>
<organism evidence="13 14">
    <name type="scientific">Cellulomonas uda</name>
    <dbReference type="NCBI Taxonomy" id="1714"/>
    <lineage>
        <taxon>Bacteria</taxon>
        <taxon>Bacillati</taxon>
        <taxon>Actinomycetota</taxon>
        <taxon>Actinomycetes</taxon>
        <taxon>Micrococcales</taxon>
        <taxon>Cellulomonadaceae</taxon>
        <taxon>Cellulomonas</taxon>
    </lineage>
</organism>
<evidence type="ECO:0000256" key="11">
    <source>
        <dbReference type="SAM" id="MobiDB-lite"/>
    </source>
</evidence>
<evidence type="ECO:0000256" key="8">
    <source>
        <dbReference type="ARBA" id="ARBA00023014"/>
    </source>
</evidence>
<dbReference type="InterPro" id="IPR015424">
    <property type="entry name" value="PyrdxlP-dep_Trfase"/>
</dbReference>
<dbReference type="PANTHER" id="PTHR11601">
    <property type="entry name" value="CYSTEINE DESULFURYLASE FAMILY MEMBER"/>
    <property type="match status" value="1"/>
</dbReference>
<keyword evidence="4" id="KW-0808">Transferase</keyword>
<dbReference type="PANTHER" id="PTHR11601:SF34">
    <property type="entry name" value="CYSTEINE DESULFURASE"/>
    <property type="match status" value="1"/>
</dbReference>
<dbReference type="PROSITE" id="PS00595">
    <property type="entry name" value="AA_TRANSFER_CLASS_5"/>
    <property type="match status" value="1"/>
</dbReference>
<evidence type="ECO:0000256" key="2">
    <source>
        <dbReference type="ARBA" id="ARBA00006490"/>
    </source>
</evidence>
<dbReference type="EC" id="2.8.1.7" evidence="3"/>
<feature type="compositionally biased region" description="Low complexity" evidence="11">
    <location>
        <begin position="396"/>
        <end position="410"/>
    </location>
</feature>
<dbReference type="GO" id="GO:0031071">
    <property type="term" value="F:cysteine desulfurase activity"/>
    <property type="evidence" value="ECO:0007669"/>
    <property type="project" value="UniProtKB-EC"/>
</dbReference>
<dbReference type="InterPro" id="IPR000192">
    <property type="entry name" value="Aminotrans_V_dom"/>
</dbReference>
<evidence type="ECO:0000256" key="6">
    <source>
        <dbReference type="ARBA" id="ARBA00022898"/>
    </source>
</evidence>
<keyword evidence="8" id="KW-0411">Iron-sulfur</keyword>
<dbReference type="PIRSF" id="PIRSF005572">
    <property type="entry name" value="NifS"/>
    <property type="match status" value="1"/>
</dbReference>
<dbReference type="Proteomes" id="UP000315842">
    <property type="component" value="Unassembled WGS sequence"/>
</dbReference>
<feature type="region of interest" description="Disordered" evidence="11">
    <location>
        <begin position="396"/>
        <end position="418"/>
    </location>
</feature>
<gene>
    <name evidence="13" type="ORF">CUD01_08470</name>
</gene>
<dbReference type="RefSeq" id="WP_268533901.1">
    <property type="nucleotide sequence ID" value="NZ_BJLP01000010.1"/>
</dbReference>
<keyword evidence="14" id="KW-1185">Reference proteome</keyword>
<accession>A0A4Y3K8T4</accession>
<dbReference type="GO" id="GO:0046872">
    <property type="term" value="F:metal ion binding"/>
    <property type="evidence" value="ECO:0007669"/>
    <property type="project" value="UniProtKB-KW"/>
</dbReference>
<keyword evidence="6" id="KW-0663">Pyridoxal phosphate</keyword>
<evidence type="ECO:0000313" key="13">
    <source>
        <dbReference type="EMBL" id="GEA80403.1"/>
    </source>
</evidence>